<dbReference type="InParanoid" id="Q0V3A4"/>
<dbReference type="Proteomes" id="UP000001055">
    <property type="component" value="Unassembled WGS sequence"/>
</dbReference>
<evidence type="ECO:0000313" key="2">
    <source>
        <dbReference type="Proteomes" id="UP000001055"/>
    </source>
</evidence>
<evidence type="ECO:0000313" key="1">
    <source>
        <dbReference type="EMBL" id="EAT91159.1"/>
    </source>
</evidence>
<gene>
    <name evidence="1" type="ORF">SNOG_01510</name>
</gene>
<dbReference type="AlphaFoldDB" id="Q0V3A4"/>
<name>Q0V3A4_PHANO</name>
<accession>Q0V3A4</accession>
<protein>
    <submittedName>
        <fullName evidence="1">Uncharacterized protein</fullName>
    </submittedName>
</protein>
<reference evidence="2" key="1">
    <citation type="journal article" date="2007" name="Plant Cell">
        <title>Dothideomycete-plant interactions illuminated by genome sequencing and EST analysis of the wheat pathogen Stagonospora nodorum.</title>
        <authorList>
            <person name="Hane J.K."/>
            <person name="Lowe R.G."/>
            <person name="Solomon P.S."/>
            <person name="Tan K.C."/>
            <person name="Schoch C.L."/>
            <person name="Spatafora J.W."/>
            <person name="Crous P.W."/>
            <person name="Kodira C."/>
            <person name="Birren B.W."/>
            <person name="Galagan J.E."/>
            <person name="Torriani S.F."/>
            <person name="McDonald B.A."/>
            <person name="Oliver R.P."/>
        </authorList>
    </citation>
    <scope>NUCLEOTIDE SEQUENCE [LARGE SCALE GENOMIC DNA]</scope>
    <source>
        <strain evidence="2">SN15 / ATCC MYA-4574 / FGSC 10173</strain>
    </source>
</reference>
<dbReference type="RefSeq" id="XP_001792148.1">
    <property type="nucleotide sequence ID" value="XM_001792096.1"/>
</dbReference>
<dbReference type="VEuPathDB" id="FungiDB:JI435_015100"/>
<proteinExistence type="predicted"/>
<dbReference type="EMBL" id="CH445326">
    <property type="protein sequence ID" value="EAT91159.1"/>
    <property type="molecule type" value="Genomic_DNA"/>
</dbReference>
<dbReference type="GeneID" id="5968993"/>
<sequence>MTLEGAGGEGLKRSRNLCTLACCSQKSRLPFCIPEKGSVPTNQIAYSHGRDSFNVVLVPVLHEPRWLGSRFMPVAALVARFDAEGCTKLYLEELVASKSTAMMR</sequence>
<organism evidence="1 2">
    <name type="scientific">Phaeosphaeria nodorum (strain SN15 / ATCC MYA-4574 / FGSC 10173)</name>
    <name type="common">Glume blotch fungus</name>
    <name type="synonym">Parastagonospora nodorum</name>
    <dbReference type="NCBI Taxonomy" id="321614"/>
    <lineage>
        <taxon>Eukaryota</taxon>
        <taxon>Fungi</taxon>
        <taxon>Dikarya</taxon>
        <taxon>Ascomycota</taxon>
        <taxon>Pezizomycotina</taxon>
        <taxon>Dothideomycetes</taxon>
        <taxon>Pleosporomycetidae</taxon>
        <taxon>Pleosporales</taxon>
        <taxon>Pleosporineae</taxon>
        <taxon>Phaeosphaeriaceae</taxon>
        <taxon>Parastagonospora</taxon>
    </lineage>
</organism>
<dbReference type="KEGG" id="pno:SNOG_01510"/>
<dbReference type="HOGENOM" id="CLU_2251023_0_0_1"/>